<gene>
    <name evidence="3" type="ORF">GCM10009107_19770</name>
</gene>
<evidence type="ECO:0000259" key="2">
    <source>
        <dbReference type="PROSITE" id="PS50828"/>
    </source>
</evidence>
<dbReference type="EMBL" id="BAAAEW010000008">
    <property type="protein sequence ID" value="GAA0749242.1"/>
    <property type="molecule type" value="Genomic_DNA"/>
</dbReference>
<feature type="domain" description="Smr" evidence="2">
    <location>
        <begin position="128"/>
        <end position="209"/>
    </location>
</feature>
<dbReference type="Proteomes" id="UP001500279">
    <property type="component" value="Unassembled WGS sequence"/>
</dbReference>
<name>A0ABP3VAD2_9BURK</name>
<dbReference type="SUPFAM" id="SSF160443">
    <property type="entry name" value="SMR domain-like"/>
    <property type="match status" value="1"/>
</dbReference>
<protein>
    <submittedName>
        <fullName evidence="3">Smr/MutS family protein</fullName>
    </submittedName>
</protein>
<reference evidence="4" key="1">
    <citation type="journal article" date="2019" name="Int. J. Syst. Evol. Microbiol.">
        <title>The Global Catalogue of Microorganisms (GCM) 10K type strain sequencing project: providing services to taxonomists for standard genome sequencing and annotation.</title>
        <authorList>
            <consortium name="The Broad Institute Genomics Platform"/>
            <consortium name="The Broad Institute Genome Sequencing Center for Infectious Disease"/>
            <person name="Wu L."/>
            <person name="Ma J."/>
        </authorList>
    </citation>
    <scope>NUCLEOTIDE SEQUENCE [LARGE SCALE GENOMIC DNA]</scope>
    <source>
        <strain evidence="4">JCM 15503</strain>
    </source>
</reference>
<feature type="compositionally biased region" description="Basic and acidic residues" evidence="1">
    <location>
        <begin position="27"/>
        <end position="42"/>
    </location>
</feature>
<accession>A0ABP3VAD2</accession>
<dbReference type="Pfam" id="PF01713">
    <property type="entry name" value="Smr"/>
    <property type="match status" value="1"/>
</dbReference>
<dbReference type="Gene3D" id="3.30.1370.110">
    <property type="match status" value="1"/>
</dbReference>
<evidence type="ECO:0000313" key="4">
    <source>
        <dbReference type="Proteomes" id="UP001500279"/>
    </source>
</evidence>
<dbReference type="SMART" id="SM00463">
    <property type="entry name" value="SMR"/>
    <property type="match status" value="1"/>
</dbReference>
<dbReference type="PANTHER" id="PTHR35562:SF2">
    <property type="entry name" value="DNA ENDONUCLEASE SMRA-RELATED"/>
    <property type="match status" value="1"/>
</dbReference>
<feature type="region of interest" description="Disordered" evidence="1">
    <location>
        <begin position="27"/>
        <end position="77"/>
    </location>
</feature>
<comment type="caution">
    <text evidence="3">The sequence shown here is derived from an EMBL/GenBank/DDBJ whole genome shotgun (WGS) entry which is preliminary data.</text>
</comment>
<dbReference type="InterPro" id="IPR002625">
    <property type="entry name" value="Smr_dom"/>
</dbReference>
<evidence type="ECO:0000256" key="1">
    <source>
        <dbReference type="SAM" id="MobiDB-lite"/>
    </source>
</evidence>
<dbReference type="InterPro" id="IPR036063">
    <property type="entry name" value="Smr_dom_sf"/>
</dbReference>
<keyword evidence="4" id="KW-1185">Reference proteome</keyword>
<dbReference type="RefSeq" id="WP_231011385.1">
    <property type="nucleotide sequence ID" value="NZ_BAAAEW010000008.1"/>
</dbReference>
<organism evidence="3 4">
    <name type="scientific">Ideonella azotifigens</name>
    <dbReference type="NCBI Taxonomy" id="513160"/>
    <lineage>
        <taxon>Bacteria</taxon>
        <taxon>Pseudomonadati</taxon>
        <taxon>Pseudomonadota</taxon>
        <taxon>Betaproteobacteria</taxon>
        <taxon>Burkholderiales</taxon>
        <taxon>Sphaerotilaceae</taxon>
        <taxon>Ideonella</taxon>
    </lineage>
</organism>
<proteinExistence type="predicted"/>
<dbReference type="PANTHER" id="PTHR35562">
    <property type="entry name" value="DNA ENDONUCLEASE SMRA-RELATED"/>
    <property type="match status" value="1"/>
</dbReference>
<sequence>MKVNGLKELGRLRDALREAEAQAAAERARQAAERARRERERNLFTSSVGPVRPMKPSSRALPSRTPPSPEPRQRELDEQAALREALSDEVDVESLLLTDDGLSYRRPDVSEAVLAKLRKGHWSIQGELDLHGMRRDEARDTLSDFIRLAHQHSRRCLRVVHGKGHGSPGREPVLKSKVQRWLAQRREVIAFAQAAGPQGGAGALIVLLGSRDGQTGHAARQPR</sequence>
<dbReference type="PROSITE" id="PS50828">
    <property type="entry name" value="SMR"/>
    <property type="match status" value="1"/>
</dbReference>
<evidence type="ECO:0000313" key="3">
    <source>
        <dbReference type="EMBL" id="GAA0749242.1"/>
    </source>
</evidence>